<dbReference type="AlphaFoldDB" id="A0A1V9DJ84"/>
<dbReference type="OrthoDB" id="6624659at2"/>
<gene>
    <name evidence="2" type="ORF">B2J69_10030</name>
</gene>
<evidence type="ECO:0008006" key="4">
    <source>
        <dbReference type="Google" id="ProtNLM"/>
    </source>
</evidence>
<evidence type="ECO:0000313" key="2">
    <source>
        <dbReference type="EMBL" id="OQP33909.1"/>
    </source>
</evidence>
<sequence length="66" mass="6858">MKSAKKTTGSTSTSITSRSTPSGDTPAISCAGCGSALPPEWVYACARCCAGWMQDDNLRMHGGDDE</sequence>
<proteinExistence type="predicted"/>
<feature type="region of interest" description="Disordered" evidence="1">
    <location>
        <begin position="1"/>
        <end position="25"/>
    </location>
</feature>
<organism evidence="2 3">
    <name type="scientific">Pantoea latae</name>
    <dbReference type="NCBI Taxonomy" id="1964541"/>
    <lineage>
        <taxon>Bacteria</taxon>
        <taxon>Pseudomonadati</taxon>
        <taxon>Pseudomonadota</taxon>
        <taxon>Gammaproteobacteria</taxon>
        <taxon>Enterobacterales</taxon>
        <taxon>Erwiniaceae</taxon>
        <taxon>Pantoea</taxon>
    </lineage>
</organism>
<evidence type="ECO:0000256" key="1">
    <source>
        <dbReference type="SAM" id="MobiDB-lite"/>
    </source>
</evidence>
<evidence type="ECO:0000313" key="3">
    <source>
        <dbReference type="Proteomes" id="UP000192769"/>
    </source>
</evidence>
<protein>
    <recommendedName>
        <fullName evidence="4">Protein ninF</fullName>
    </recommendedName>
</protein>
<comment type="caution">
    <text evidence="2">The sequence shown here is derived from an EMBL/GenBank/DDBJ whole genome shotgun (WGS) entry which is preliminary data.</text>
</comment>
<dbReference type="Proteomes" id="UP000192769">
    <property type="component" value="Unassembled WGS sequence"/>
</dbReference>
<reference evidence="2 3" key="1">
    <citation type="submission" date="2017-02" db="EMBL/GenBank/DDBJ databases">
        <title>Whole genome shotgun sequence of Pantoea agglomerans strain AS1 isolated from a cycad, Zamia floridana in Central Florida, USA.</title>
        <authorList>
            <person name="Lata P."/>
            <person name="Govindarajan S."/>
            <person name="Qi F."/>
            <person name="Li J.-L."/>
            <person name="Maurya S.K."/>
            <person name="Sahoo M.K."/>
        </authorList>
    </citation>
    <scope>NUCLEOTIDE SEQUENCE [LARGE SCALE GENOMIC DNA]</scope>
    <source>
        <strain evidence="2 3">AS1</strain>
    </source>
</reference>
<accession>A0A1V9DJ84</accession>
<dbReference type="EMBL" id="MWUE01000015">
    <property type="protein sequence ID" value="OQP33909.1"/>
    <property type="molecule type" value="Genomic_DNA"/>
</dbReference>
<feature type="compositionally biased region" description="Low complexity" evidence="1">
    <location>
        <begin position="7"/>
        <end position="22"/>
    </location>
</feature>
<keyword evidence="3" id="KW-1185">Reference proteome</keyword>
<name>A0A1V9DJ84_9GAMM</name>